<protein>
    <submittedName>
        <fullName evidence="1">Uncharacterized protein</fullName>
    </submittedName>
</protein>
<reference evidence="1 2" key="1">
    <citation type="submission" date="2015-01" db="EMBL/GenBank/DDBJ databases">
        <title>Evolution of Trichinella species and genotypes.</title>
        <authorList>
            <person name="Korhonen P.K."/>
            <person name="Edoardo P."/>
            <person name="Giuseppe L.R."/>
            <person name="Gasser R.B."/>
        </authorList>
    </citation>
    <scope>NUCLEOTIDE SEQUENCE [LARGE SCALE GENOMIC DNA]</scope>
    <source>
        <strain evidence="1">ISS1029</strain>
    </source>
</reference>
<proteinExistence type="predicted"/>
<accession>A0A0V1GG28</accession>
<gene>
    <name evidence="1" type="ORF">T11_12969</name>
</gene>
<organism evidence="1 2">
    <name type="scientific">Trichinella zimbabwensis</name>
    <dbReference type="NCBI Taxonomy" id="268475"/>
    <lineage>
        <taxon>Eukaryota</taxon>
        <taxon>Metazoa</taxon>
        <taxon>Ecdysozoa</taxon>
        <taxon>Nematoda</taxon>
        <taxon>Enoplea</taxon>
        <taxon>Dorylaimia</taxon>
        <taxon>Trichinellida</taxon>
        <taxon>Trichinellidae</taxon>
        <taxon>Trichinella</taxon>
    </lineage>
</organism>
<dbReference type="EMBL" id="JYDP01002297">
    <property type="protein sequence ID" value="KRY97100.1"/>
    <property type="molecule type" value="Genomic_DNA"/>
</dbReference>
<evidence type="ECO:0000313" key="1">
    <source>
        <dbReference type="EMBL" id="KRY97100.1"/>
    </source>
</evidence>
<comment type="caution">
    <text evidence="1">The sequence shown here is derived from an EMBL/GenBank/DDBJ whole genome shotgun (WGS) entry which is preliminary data.</text>
</comment>
<keyword evidence="2" id="KW-1185">Reference proteome</keyword>
<dbReference type="Proteomes" id="UP000055024">
    <property type="component" value="Unassembled WGS sequence"/>
</dbReference>
<name>A0A0V1GG28_9BILA</name>
<evidence type="ECO:0000313" key="2">
    <source>
        <dbReference type="Proteomes" id="UP000055024"/>
    </source>
</evidence>
<sequence>MCSFLCYQWNYISGGLRFLHNAIHILPVVLEQDNGHTLLFGKSIQELQLECLVNAVVDLL</sequence>
<dbReference type="AlphaFoldDB" id="A0A0V1GG28"/>